<dbReference type="SUPFAM" id="SSF53098">
    <property type="entry name" value="Ribonuclease H-like"/>
    <property type="match status" value="1"/>
</dbReference>
<accession>A0AAD9VNB6</accession>
<dbReference type="PANTHER" id="PTHR45913:SF10">
    <property type="entry name" value="DUF4371 DOMAIN-CONTAINING PROTEIN"/>
    <property type="match status" value="1"/>
</dbReference>
<dbReference type="InterPro" id="IPR012337">
    <property type="entry name" value="RNaseH-like_sf"/>
</dbReference>
<protein>
    <recommendedName>
        <fullName evidence="1">HAT C-terminal dimerisation domain-containing protein</fullName>
    </recommendedName>
</protein>
<sequence>MKYIGTQSNTTAASYQVSKNISQHVKPFNEGEFLKDAWLQCAPYLFEDFENKEKIIQRIKDMPIARNTVKENILGMAENVNSQQKIHIKSCDFISICLDESTDVTGSARLAIFVRYFVQNNIKELISLSTLTTTTTKGLDICNAVIDALAKREICPSKTVSVTTDGARTLTGRENGFIHLFTKRIGHTILDFYCIIHQQALCAKTGLKMFDDILSFVTKLVNFISARALNKRKFQELLNEVNSSYNSLLLYNNVRWLSRGNVLQRFVDCLEEIRLFLNNENIIDQYNQLLDVEWLAKLYFFTDLCSHLNELNIKLQGVNKTDFPARFTQFKEFEETLKFILYPDTIPFEKLNLKVLEWLSFNELEMELVEFQSSTIWNQKFVDLRNDLEIIESNRLLDKINKIAENEILTTWNSIPDTFNCLKTLAKAILSIFSSTWACKSLFSELNFIQNKYRNRMTNESSSACVLLKLTKYELDIKSLSSCVQQQKSH</sequence>
<dbReference type="AlphaFoldDB" id="A0AAD9VNB6"/>
<keyword evidence="3" id="KW-1185">Reference proteome</keyword>
<name>A0AAD9VNB6_9HYME</name>
<evidence type="ECO:0000259" key="1">
    <source>
        <dbReference type="Pfam" id="PF05699"/>
    </source>
</evidence>
<dbReference type="GO" id="GO:0046983">
    <property type="term" value="F:protein dimerization activity"/>
    <property type="evidence" value="ECO:0007669"/>
    <property type="project" value="InterPro"/>
</dbReference>
<evidence type="ECO:0000313" key="3">
    <source>
        <dbReference type="Proteomes" id="UP001258017"/>
    </source>
</evidence>
<dbReference type="Proteomes" id="UP001258017">
    <property type="component" value="Unassembled WGS sequence"/>
</dbReference>
<evidence type="ECO:0000313" key="2">
    <source>
        <dbReference type="EMBL" id="KAK2580007.1"/>
    </source>
</evidence>
<dbReference type="PANTHER" id="PTHR45913">
    <property type="entry name" value="EPM2A-INTERACTING PROTEIN 1"/>
    <property type="match status" value="1"/>
</dbReference>
<feature type="domain" description="HAT C-terminal dimerisation" evidence="1">
    <location>
        <begin position="405"/>
        <end position="468"/>
    </location>
</feature>
<gene>
    <name evidence="2" type="ORF">KPH14_010772</name>
</gene>
<reference evidence="2" key="1">
    <citation type="submission" date="2021-08" db="EMBL/GenBank/DDBJ databases">
        <authorList>
            <person name="Misof B."/>
            <person name="Oliver O."/>
            <person name="Podsiadlowski L."/>
            <person name="Donath A."/>
            <person name="Peters R."/>
            <person name="Mayer C."/>
            <person name="Rust J."/>
            <person name="Gunkel S."/>
            <person name="Lesny P."/>
            <person name="Martin S."/>
            <person name="Oeyen J.P."/>
            <person name="Petersen M."/>
            <person name="Panagiotis P."/>
            <person name="Wilbrandt J."/>
            <person name="Tanja T."/>
        </authorList>
    </citation>
    <scope>NUCLEOTIDE SEQUENCE</scope>
    <source>
        <strain evidence="2">GBR_01_08_01A</strain>
        <tissue evidence="2">Thorax + abdomen</tissue>
    </source>
</reference>
<reference evidence="2" key="2">
    <citation type="journal article" date="2023" name="Commun. Biol.">
        <title>Intrasexual cuticular hydrocarbon dimorphism in a wasp sheds light on hydrocarbon biosynthesis genes in Hymenoptera.</title>
        <authorList>
            <person name="Moris V.C."/>
            <person name="Podsiadlowski L."/>
            <person name="Martin S."/>
            <person name="Oeyen J.P."/>
            <person name="Donath A."/>
            <person name="Petersen M."/>
            <person name="Wilbrandt J."/>
            <person name="Misof B."/>
            <person name="Liedtke D."/>
            <person name="Thamm M."/>
            <person name="Scheiner R."/>
            <person name="Schmitt T."/>
            <person name="Niehuis O."/>
        </authorList>
    </citation>
    <scope>NUCLEOTIDE SEQUENCE</scope>
    <source>
        <strain evidence="2">GBR_01_08_01A</strain>
    </source>
</reference>
<dbReference type="EMBL" id="JAIFRP010000064">
    <property type="protein sequence ID" value="KAK2580007.1"/>
    <property type="molecule type" value="Genomic_DNA"/>
</dbReference>
<organism evidence="2 3">
    <name type="scientific">Odynerus spinipes</name>
    <dbReference type="NCBI Taxonomy" id="1348599"/>
    <lineage>
        <taxon>Eukaryota</taxon>
        <taxon>Metazoa</taxon>
        <taxon>Ecdysozoa</taxon>
        <taxon>Arthropoda</taxon>
        <taxon>Hexapoda</taxon>
        <taxon>Insecta</taxon>
        <taxon>Pterygota</taxon>
        <taxon>Neoptera</taxon>
        <taxon>Endopterygota</taxon>
        <taxon>Hymenoptera</taxon>
        <taxon>Apocrita</taxon>
        <taxon>Aculeata</taxon>
        <taxon>Vespoidea</taxon>
        <taxon>Vespidae</taxon>
        <taxon>Eumeninae</taxon>
        <taxon>Odynerus</taxon>
    </lineage>
</organism>
<dbReference type="InterPro" id="IPR008906">
    <property type="entry name" value="HATC_C_dom"/>
</dbReference>
<comment type="caution">
    <text evidence="2">The sequence shown here is derived from an EMBL/GenBank/DDBJ whole genome shotgun (WGS) entry which is preliminary data.</text>
</comment>
<dbReference type="Pfam" id="PF05699">
    <property type="entry name" value="Dimer_Tnp_hAT"/>
    <property type="match status" value="1"/>
</dbReference>
<proteinExistence type="predicted"/>